<dbReference type="InterPro" id="IPR002364">
    <property type="entry name" value="Quin_OxRdtase/zeta-crystal_CS"/>
</dbReference>
<keyword evidence="4" id="KW-0521">NADP</keyword>
<dbReference type="GO" id="GO:0016491">
    <property type="term" value="F:oxidoreductase activity"/>
    <property type="evidence" value="ECO:0007669"/>
    <property type="project" value="InterPro"/>
</dbReference>
<dbReference type="SUPFAM" id="SSF51735">
    <property type="entry name" value="NAD(P)-binding Rossmann-fold domains"/>
    <property type="match status" value="1"/>
</dbReference>
<proteinExistence type="predicted"/>
<dbReference type="GO" id="GO:0008270">
    <property type="term" value="F:zinc ion binding"/>
    <property type="evidence" value="ECO:0007669"/>
    <property type="project" value="InterPro"/>
</dbReference>
<evidence type="ECO:0000313" key="11">
    <source>
        <dbReference type="Proteomes" id="UP000344571"/>
    </source>
</evidence>
<dbReference type="Pfam" id="PF00107">
    <property type="entry name" value="ADH_zinc_N"/>
    <property type="match status" value="1"/>
</dbReference>
<evidence type="ECO:0000256" key="1">
    <source>
        <dbReference type="ARBA" id="ARBA00004496"/>
    </source>
</evidence>
<evidence type="ECO:0000259" key="7">
    <source>
        <dbReference type="SMART" id="SM00829"/>
    </source>
</evidence>
<evidence type="ECO:0000256" key="6">
    <source>
        <dbReference type="ARBA" id="ARBA00022990"/>
    </source>
</evidence>
<evidence type="ECO:0000256" key="2">
    <source>
        <dbReference type="ARBA" id="ARBA00011881"/>
    </source>
</evidence>
<dbReference type="PANTHER" id="PTHR44154:SF1">
    <property type="entry name" value="QUINONE OXIDOREDUCTASE"/>
    <property type="match status" value="1"/>
</dbReference>
<evidence type="ECO:0000256" key="4">
    <source>
        <dbReference type="ARBA" id="ARBA00022857"/>
    </source>
</evidence>
<gene>
    <name evidence="8" type="ORF">CO192_11475</name>
    <name evidence="9" type="ORF">EAO82_15615</name>
</gene>
<comment type="subcellular location">
    <subcellularLocation>
        <location evidence="1">Cytoplasm</location>
    </subcellularLocation>
</comment>
<dbReference type="EMBL" id="NWMT01000116">
    <property type="protein sequence ID" value="PCC99244.1"/>
    <property type="molecule type" value="Genomic_DNA"/>
</dbReference>
<reference evidence="9 11" key="2">
    <citation type="submission" date="2018-10" db="EMBL/GenBank/DDBJ databases">
        <title>Complete genome sequence of Pseudomonas pelagia strain Kongs-67.</title>
        <authorList>
            <person name="Sinha R.K."/>
            <person name="Krishnan K."/>
        </authorList>
    </citation>
    <scope>NUCLEOTIDE SEQUENCE [LARGE SCALE GENOMIC DNA]</scope>
    <source>
        <strain evidence="9 11">Kongs-67</strain>
    </source>
</reference>
<dbReference type="Gene3D" id="3.40.50.720">
    <property type="entry name" value="NAD(P)-binding Rossmann-like Domain"/>
    <property type="match status" value="1"/>
</dbReference>
<evidence type="ECO:0000313" key="8">
    <source>
        <dbReference type="EMBL" id="PCC99244.1"/>
    </source>
</evidence>
<keyword evidence="5" id="KW-0694">RNA-binding</keyword>
<organism evidence="8 10">
    <name type="scientific">Halopseudomonas pelagia</name>
    <dbReference type="NCBI Taxonomy" id="553151"/>
    <lineage>
        <taxon>Bacteria</taxon>
        <taxon>Pseudomonadati</taxon>
        <taxon>Pseudomonadota</taxon>
        <taxon>Gammaproteobacteria</taxon>
        <taxon>Pseudomonadales</taxon>
        <taxon>Pseudomonadaceae</taxon>
        <taxon>Halopseudomonas</taxon>
    </lineage>
</organism>
<dbReference type="Gene3D" id="3.90.180.10">
    <property type="entry name" value="Medium-chain alcohol dehydrogenases, catalytic domain"/>
    <property type="match status" value="1"/>
</dbReference>
<dbReference type="InterPro" id="IPR011032">
    <property type="entry name" value="GroES-like_sf"/>
</dbReference>
<dbReference type="GO" id="GO:0003723">
    <property type="term" value="F:RNA binding"/>
    <property type="evidence" value="ECO:0007669"/>
    <property type="project" value="UniProtKB-KW"/>
</dbReference>
<accession>A0AA91Z623</accession>
<sequence>MAHDQSEPSSDNIPDTMAAMLLTGHGGLDKLVYQQDVPTPQPENGQVLVRVTATAKNNTDRKAREGLYPTKDKTDTTSFQMGGTPTLTFPRIQGADVAGRVVAVGSGVDASRTGDRGLLDFNLYADDRRDINLTPDYYGHGADGGYAEYIAVPADQFHTIANPELSDAELASMGMCSYQTALHMLTSAGIQAGERVLVTGASGGVGTALIQLCRIIGAIPYALSQQDKADALIKLGAEAVLDRTNMQDFTGQIRALTQDKPIDAVMDLIGGEMTDLFIDSMIFDMNSRTSYPRLSIAGASGGNVSEIMWTRIYLYQVQIFGVSHGTREEAEQLIAWIRSGELKPVLHAAFKLSDLHRAEEYFVNRGSHYLGKIVIVPDAQWQQHGAPYALPESP</sequence>
<evidence type="ECO:0000313" key="10">
    <source>
        <dbReference type="Proteomes" id="UP000243750"/>
    </source>
</evidence>
<evidence type="ECO:0000256" key="3">
    <source>
        <dbReference type="ARBA" id="ARBA00022490"/>
    </source>
</evidence>
<keyword evidence="6" id="KW-0007">Acetylation</keyword>
<dbReference type="Proteomes" id="UP000344571">
    <property type="component" value="Chromosome"/>
</dbReference>
<dbReference type="InterPro" id="IPR051603">
    <property type="entry name" value="Zinc-ADH_QOR/CCCR"/>
</dbReference>
<feature type="domain" description="Enoyl reductase (ER)" evidence="7">
    <location>
        <begin position="26"/>
        <end position="375"/>
    </location>
</feature>
<dbReference type="AlphaFoldDB" id="A0AA91Z623"/>
<dbReference type="RefSeq" id="WP_096346743.1">
    <property type="nucleotide sequence ID" value="NZ_CP033116.1"/>
</dbReference>
<evidence type="ECO:0000256" key="5">
    <source>
        <dbReference type="ARBA" id="ARBA00022884"/>
    </source>
</evidence>
<reference evidence="8 10" key="1">
    <citation type="submission" date="2017-09" db="EMBL/GenBank/DDBJ databases">
        <title>Bacterial and phytoplankton interrelationship in Kongsfjorden, an Arctic fjord.</title>
        <authorList>
            <person name="Sinha R."/>
            <person name="Krishnan K."/>
        </authorList>
    </citation>
    <scope>NUCLEOTIDE SEQUENCE [LARGE SCALE GENOMIC DNA]</scope>
    <source>
        <strain evidence="8 10">58</strain>
    </source>
</reference>
<dbReference type="Proteomes" id="UP000243750">
    <property type="component" value="Unassembled WGS sequence"/>
</dbReference>
<dbReference type="SUPFAM" id="SSF50129">
    <property type="entry name" value="GroES-like"/>
    <property type="match status" value="1"/>
</dbReference>
<dbReference type="PROSITE" id="PS01162">
    <property type="entry name" value="QOR_ZETA_CRYSTAL"/>
    <property type="match status" value="1"/>
</dbReference>
<dbReference type="InterPro" id="IPR013154">
    <property type="entry name" value="ADH-like_N"/>
</dbReference>
<dbReference type="PANTHER" id="PTHR44154">
    <property type="entry name" value="QUINONE OXIDOREDUCTASE"/>
    <property type="match status" value="1"/>
</dbReference>
<dbReference type="InterPro" id="IPR036291">
    <property type="entry name" value="NAD(P)-bd_dom_sf"/>
</dbReference>
<dbReference type="EMBL" id="CP033116">
    <property type="protein sequence ID" value="QFY57669.1"/>
    <property type="molecule type" value="Genomic_DNA"/>
</dbReference>
<keyword evidence="11" id="KW-1185">Reference proteome</keyword>
<dbReference type="GO" id="GO:0005737">
    <property type="term" value="C:cytoplasm"/>
    <property type="evidence" value="ECO:0007669"/>
    <property type="project" value="UniProtKB-SubCell"/>
</dbReference>
<dbReference type="Pfam" id="PF08240">
    <property type="entry name" value="ADH_N"/>
    <property type="match status" value="1"/>
</dbReference>
<dbReference type="InterPro" id="IPR020843">
    <property type="entry name" value="ER"/>
</dbReference>
<name>A0AA91Z623_9GAMM</name>
<comment type="subunit">
    <text evidence="2">Homotetramer.</text>
</comment>
<evidence type="ECO:0000313" key="9">
    <source>
        <dbReference type="EMBL" id="QFY57669.1"/>
    </source>
</evidence>
<dbReference type="SMART" id="SM00829">
    <property type="entry name" value="PKS_ER"/>
    <property type="match status" value="1"/>
</dbReference>
<dbReference type="InterPro" id="IPR013149">
    <property type="entry name" value="ADH-like_C"/>
</dbReference>
<protein>
    <submittedName>
        <fullName evidence="8">Alcohol dehydrogenase</fullName>
    </submittedName>
</protein>
<keyword evidence="3" id="KW-0963">Cytoplasm</keyword>